<reference evidence="8" key="1">
    <citation type="submission" date="2018-05" db="EMBL/GenBank/DDBJ databases">
        <authorList>
            <person name="Lanie J.A."/>
            <person name="Ng W.-L."/>
            <person name="Kazmierczak K.M."/>
            <person name="Andrzejewski T.M."/>
            <person name="Davidsen T.M."/>
            <person name="Wayne K.J."/>
            <person name="Tettelin H."/>
            <person name="Glass J.I."/>
            <person name="Rusch D."/>
            <person name="Podicherti R."/>
            <person name="Tsui H.-C.T."/>
            <person name="Winkler M.E."/>
        </authorList>
    </citation>
    <scope>NUCLEOTIDE SEQUENCE</scope>
</reference>
<evidence type="ECO:0000256" key="3">
    <source>
        <dbReference type="ARBA" id="ARBA00022989"/>
    </source>
</evidence>
<dbReference type="GO" id="GO:0003954">
    <property type="term" value="F:NADH dehydrogenase activity"/>
    <property type="evidence" value="ECO:0007669"/>
    <property type="project" value="TreeGrafter"/>
</dbReference>
<sequence length="204" mass="23074">MDHSMIFLVLCELFLPLISFIILISFGKKLGNNAHWISIVLIGIMLVISMIFFVNIFNHSDHSIIKESTAWFTTGAFTVHLGILIDSISAIMMLVVALISFLVHVYSIAYMEGDARYSRYFAYLGLFTFSMNGIVIADSLIMMYVFWELVGLSSYLLIGFWFEKNSAANACKKAFLTNRVGDIGMFIGIMIFFFSVGTFQIEEL</sequence>
<evidence type="ECO:0008006" key="9">
    <source>
        <dbReference type="Google" id="ProtNLM"/>
    </source>
</evidence>
<evidence type="ECO:0000256" key="1">
    <source>
        <dbReference type="ARBA" id="ARBA00004141"/>
    </source>
</evidence>
<dbReference type="GO" id="GO:0042773">
    <property type="term" value="P:ATP synthesis coupled electron transport"/>
    <property type="evidence" value="ECO:0007669"/>
    <property type="project" value="InterPro"/>
</dbReference>
<feature type="transmembrane region" description="Helical" evidence="5">
    <location>
        <begin position="183"/>
        <end position="201"/>
    </location>
</feature>
<dbReference type="AlphaFoldDB" id="A0A382P7Y9"/>
<feature type="transmembrane region" description="Helical" evidence="5">
    <location>
        <begin position="6"/>
        <end position="24"/>
    </location>
</feature>
<dbReference type="GO" id="GO:0015990">
    <property type="term" value="P:electron transport coupled proton transport"/>
    <property type="evidence" value="ECO:0007669"/>
    <property type="project" value="TreeGrafter"/>
</dbReference>
<dbReference type="GO" id="GO:0016020">
    <property type="term" value="C:membrane"/>
    <property type="evidence" value="ECO:0007669"/>
    <property type="project" value="UniProtKB-SubCell"/>
</dbReference>
<dbReference type="InterPro" id="IPR003945">
    <property type="entry name" value="NU5C-like"/>
</dbReference>
<dbReference type="InterPro" id="IPR001750">
    <property type="entry name" value="ND/Mrp_TM"/>
</dbReference>
<keyword evidence="4 5" id="KW-0472">Membrane</keyword>
<evidence type="ECO:0000259" key="6">
    <source>
        <dbReference type="Pfam" id="PF00361"/>
    </source>
</evidence>
<feature type="transmembrane region" description="Helical" evidence="5">
    <location>
        <begin position="120"/>
        <end position="137"/>
    </location>
</feature>
<feature type="transmembrane region" description="Helical" evidence="5">
    <location>
        <begin position="77"/>
        <end position="108"/>
    </location>
</feature>
<gene>
    <name evidence="8" type="ORF">METZ01_LOCUS321702</name>
</gene>
<feature type="non-terminal residue" evidence="8">
    <location>
        <position position="204"/>
    </location>
</feature>
<evidence type="ECO:0000259" key="7">
    <source>
        <dbReference type="Pfam" id="PF00662"/>
    </source>
</evidence>
<protein>
    <recommendedName>
        <fullName evidence="9">NADH-Ubiquinone oxidoreductase (complex I) chain 5 N-terminal domain-containing protein</fullName>
    </recommendedName>
</protein>
<keyword evidence="2 5" id="KW-0812">Transmembrane</keyword>
<dbReference type="GO" id="GO:0008137">
    <property type="term" value="F:NADH dehydrogenase (ubiquinone) activity"/>
    <property type="evidence" value="ECO:0007669"/>
    <property type="project" value="InterPro"/>
</dbReference>
<evidence type="ECO:0000256" key="2">
    <source>
        <dbReference type="ARBA" id="ARBA00022692"/>
    </source>
</evidence>
<dbReference type="PRINTS" id="PR01434">
    <property type="entry name" value="NADHDHGNASE5"/>
</dbReference>
<organism evidence="8">
    <name type="scientific">marine metagenome</name>
    <dbReference type="NCBI Taxonomy" id="408172"/>
    <lineage>
        <taxon>unclassified sequences</taxon>
        <taxon>metagenomes</taxon>
        <taxon>ecological metagenomes</taxon>
    </lineage>
</organism>
<dbReference type="Pfam" id="PF00662">
    <property type="entry name" value="Proton_antipo_N"/>
    <property type="match status" value="1"/>
</dbReference>
<comment type="subcellular location">
    <subcellularLocation>
        <location evidence="1">Membrane</location>
        <topology evidence="1">Multi-pass membrane protein</topology>
    </subcellularLocation>
</comment>
<name>A0A382P7Y9_9ZZZZ</name>
<proteinExistence type="predicted"/>
<feature type="transmembrane region" description="Helical" evidence="5">
    <location>
        <begin position="36"/>
        <end position="57"/>
    </location>
</feature>
<dbReference type="InterPro" id="IPR001516">
    <property type="entry name" value="Proton_antipo_N"/>
</dbReference>
<dbReference type="PANTHER" id="PTHR42829:SF2">
    <property type="entry name" value="NADH-UBIQUINONE OXIDOREDUCTASE CHAIN 5"/>
    <property type="match status" value="1"/>
</dbReference>
<feature type="domain" description="NADH:quinone oxidoreductase/Mrp antiporter transmembrane" evidence="6">
    <location>
        <begin position="137"/>
        <end position="204"/>
    </location>
</feature>
<dbReference type="Pfam" id="PF00361">
    <property type="entry name" value="Proton_antipo_M"/>
    <property type="match status" value="1"/>
</dbReference>
<feature type="domain" description="NADH-Ubiquinone oxidoreductase (complex I) chain 5 N-terminal" evidence="7">
    <location>
        <begin position="71"/>
        <end position="121"/>
    </location>
</feature>
<dbReference type="EMBL" id="UINC01105138">
    <property type="protein sequence ID" value="SVC68848.1"/>
    <property type="molecule type" value="Genomic_DNA"/>
</dbReference>
<feature type="transmembrane region" description="Helical" evidence="5">
    <location>
        <begin position="143"/>
        <end position="162"/>
    </location>
</feature>
<evidence type="ECO:0000313" key="8">
    <source>
        <dbReference type="EMBL" id="SVC68848.1"/>
    </source>
</evidence>
<evidence type="ECO:0000256" key="4">
    <source>
        <dbReference type="ARBA" id="ARBA00023136"/>
    </source>
</evidence>
<evidence type="ECO:0000256" key="5">
    <source>
        <dbReference type="SAM" id="Phobius"/>
    </source>
</evidence>
<keyword evidence="3 5" id="KW-1133">Transmembrane helix</keyword>
<accession>A0A382P7Y9</accession>
<dbReference type="PANTHER" id="PTHR42829">
    <property type="entry name" value="NADH-UBIQUINONE OXIDOREDUCTASE CHAIN 5"/>
    <property type="match status" value="1"/>
</dbReference>